<gene>
    <name evidence="1" type="ORF">LX32DRAFT_94185</name>
</gene>
<reference evidence="1" key="1">
    <citation type="submission" date="2021-06" db="EMBL/GenBank/DDBJ databases">
        <title>Comparative genomics, transcriptomics and evolutionary studies reveal genomic signatures of adaptation to plant cell wall in hemibiotrophic fungi.</title>
        <authorList>
            <consortium name="DOE Joint Genome Institute"/>
            <person name="Baroncelli R."/>
            <person name="Diaz J.F."/>
            <person name="Benocci T."/>
            <person name="Peng M."/>
            <person name="Battaglia E."/>
            <person name="Haridas S."/>
            <person name="Andreopoulos W."/>
            <person name="Labutti K."/>
            <person name="Pangilinan J."/>
            <person name="Floch G.L."/>
            <person name="Makela M.R."/>
            <person name="Henrissat B."/>
            <person name="Grigoriev I.V."/>
            <person name="Crouch J.A."/>
            <person name="De Vries R.P."/>
            <person name="Sukno S.A."/>
            <person name="Thon M.R."/>
        </authorList>
    </citation>
    <scope>NUCLEOTIDE SEQUENCE</scope>
    <source>
        <strain evidence="1">MAFF235873</strain>
    </source>
</reference>
<organism evidence="1 2">
    <name type="scientific">Colletotrichum zoysiae</name>
    <dbReference type="NCBI Taxonomy" id="1216348"/>
    <lineage>
        <taxon>Eukaryota</taxon>
        <taxon>Fungi</taxon>
        <taxon>Dikarya</taxon>
        <taxon>Ascomycota</taxon>
        <taxon>Pezizomycotina</taxon>
        <taxon>Sordariomycetes</taxon>
        <taxon>Hypocreomycetidae</taxon>
        <taxon>Glomerellales</taxon>
        <taxon>Glomerellaceae</taxon>
        <taxon>Colletotrichum</taxon>
        <taxon>Colletotrichum graminicola species complex</taxon>
    </lineage>
</organism>
<comment type="caution">
    <text evidence="1">The sequence shown here is derived from an EMBL/GenBank/DDBJ whole genome shotgun (WGS) entry which is preliminary data.</text>
</comment>
<sequence>MQLVVWRMGRFGDGWCMPECGVFLVRGGPADEASRRDEYRSPCWSRFMSIKCRGGCREQDEMGGSGGGARAQTAHSDWLHGGIPRCVSESERTTTATTCSPWCAARMAPGGETKQRSSAWRGLRLREPVRLPKLASRIVGWVFQRSEKAHPGCLLRLLVLVLFLSSSLPQPEERGMACWWHRRVIRFLQLHAMAAHCTLHIAAFVSDGRGCTWSLIVQLTCARRRHNPDSQQRQRVPTNPSLRYCRLDGRARPLSPTRDPGP</sequence>
<keyword evidence="2" id="KW-1185">Reference proteome</keyword>
<dbReference type="AlphaFoldDB" id="A0AAD9HAZ9"/>
<proteinExistence type="predicted"/>
<dbReference type="EMBL" id="MU842959">
    <property type="protein sequence ID" value="KAK2024634.1"/>
    <property type="molecule type" value="Genomic_DNA"/>
</dbReference>
<accession>A0AAD9HAZ9</accession>
<protein>
    <submittedName>
        <fullName evidence="1">Uncharacterized protein</fullName>
    </submittedName>
</protein>
<evidence type="ECO:0000313" key="2">
    <source>
        <dbReference type="Proteomes" id="UP001232148"/>
    </source>
</evidence>
<name>A0AAD9HAZ9_9PEZI</name>
<dbReference type="Proteomes" id="UP001232148">
    <property type="component" value="Unassembled WGS sequence"/>
</dbReference>
<evidence type="ECO:0000313" key="1">
    <source>
        <dbReference type="EMBL" id="KAK2024634.1"/>
    </source>
</evidence>